<feature type="transmembrane region" description="Helical" evidence="10">
    <location>
        <begin position="195"/>
        <end position="218"/>
    </location>
</feature>
<reference evidence="12" key="1">
    <citation type="submission" date="2023-03" db="EMBL/GenBank/DDBJ databases">
        <title>Mating type loci evolution in Malassezia.</title>
        <authorList>
            <person name="Coelho M.A."/>
        </authorList>
    </citation>
    <scope>NUCLEOTIDE SEQUENCE</scope>
    <source>
        <strain evidence="12">CBS 9431</strain>
    </source>
</reference>
<dbReference type="InterPro" id="IPR036869">
    <property type="entry name" value="J_dom_sf"/>
</dbReference>
<feature type="region of interest" description="Disordered" evidence="9">
    <location>
        <begin position="624"/>
        <end position="678"/>
    </location>
</feature>
<feature type="domain" description="J" evidence="11">
    <location>
        <begin position="100"/>
        <end position="170"/>
    </location>
</feature>
<evidence type="ECO:0000256" key="4">
    <source>
        <dbReference type="ARBA" id="ARBA00022824"/>
    </source>
</evidence>
<evidence type="ECO:0000256" key="5">
    <source>
        <dbReference type="ARBA" id="ARBA00022927"/>
    </source>
</evidence>
<dbReference type="Proteomes" id="UP001217754">
    <property type="component" value="Chromosome 6"/>
</dbReference>
<feature type="region of interest" description="Disordered" evidence="9">
    <location>
        <begin position="490"/>
        <end position="515"/>
    </location>
</feature>
<keyword evidence="8" id="KW-0143">Chaperone</keyword>
<dbReference type="PROSITE" id="PS50076">
    <property type="entry name" value="DNAJ_2"/>
    <property type="match status" value="1"/>
</dbReference>
<name>A0AAF0JBB2_9BASI</name>
<feature type="compositionally biased region" description="Basic and acidic residues" evidence="9">
    <location>
        <begin position="490"/>
        <end position="509"/>
    </location>
</feature>
<dbReference type="GO" id="GO:0006620">
    <property type="term" value="P:post-translational protein targeting to endoplasmic reticulum membrane"/>
    <property type="evidence" value="ECO:0007669"/>
    <property type="project" value="TreeGrafter"/>
</dbReference>
<keyword evidence="2" id="KW-0813">Transport</keyword>
<evidence type="ECO:0000256" key="2">
    <source>
        <dbReference type="ARBA" id="ARBA00022448"/>
    </source>
</evidence>
<dbReference type="InterPro" id="IPR014756">
    <property type="entry name" value="Ig_E-set"/>
</dbReference>
<dbReference type="CDD" id="cd06257">
    <property type="entry name" value="DnaJ"/>
    <property type="match status" value="1"/>
</dbReference>
<evidence type="ECO:0000256" key="6">
    <source>
        <dbReference type="ARBA" id="ARBA00022989"/>
    </source>
</evidence>
<keyword evidence="7 10" id="KW-0472">Membrane</keyword>
<dbReference type="Pfam" id="PF02889">
    <property type="entry name" value="Sec63"/>
    <property type="match status" value="1"/>
</dbReference>
<keyword evidence="4" id="KW-0256">Endoplasmic reticulum</keyword>
<evidence type="ECO:0000256" key="7">
    <source>
        <dbReference type="ARBA" id="ARBA00023136"/>
    </source>
</evidence>
<keyword evidence="13" id="KW-1185">Reference proteome</keyword>
<accession>A0AAF0JBB2</accession>
<keyword evidence="5" id="KW-0653">Protein transport</keyword>
<feature type="transmembrane region" description="Helical" evidence="10">
    <location>
        <begin position="66"/>
        <end position="84"/>
    </location>
</feature>
<dbReference type="InterPro" id="IPR035892">
    <property type="entry name" value="C2_domain_sf"/>
</dbReference>
<evidence type="ECO:0000256" key="1">
    <source>
        <dbReference type="ARBA" id="ARBA00004477"/>
    </source>
</evidence>
<evidence type="ECO:0000256" key="8">
    <source>
        <dbReference type="ARBA" id="ARBA00023186"/>
    </source>
</evidence>
<gene>
    <name evidence="12" type="primary">SEC63</name>
    <name evidence="12" type="ORF">MJAP1_003304</name>
</gene>
<dbReference type="PRINTS" id="PR00625">
    <property type="entry name" value="JDOMAIN"/>
</dbReference>
<dbReference type="SUPFAM" id="SSF81296">
    <property type="entry name" value="E set domains"/>
    <property type="match status" value="1"/>
</dbReference>
<evidence type="ECO:0000256" key="3">
    <source>
        <dbReference type="ARBA" id="ARBA00022692"/>
    </source>
</evidence>
<dbReference type="SUPFAM" id="SSF46565">
    <property type="entry name" value="Chaperone J-domain"/>
    <property type="match status" value="1"/>
</dbReference>
<dbReference type="RefSeq" id="XP_060123215.1">
    <property type="nucleotide sequence ID" value="XM_060267232.1"/>
</dbReference>
<comment type="subcellular location">
    <subcellularLocation>
        <location evidence="1">Endoplasmic reticulum membrane</location>
        <topology evidence="1">Multi-pass membrane protein</topology>
    </subcellularLocation>
</comment>
<protein>
    <submittedName>
        <fullName evidence="12">Secretory subunit</fullName>
    </submittedName>
</protein>
<dbReference type="Pfam" id="PF00226">
    <property type="entry name" value="DnaJ"/>
    <property type="match status" value="1"/>
</dbReference>
<sequence length="678" mass="75515">MSGYKYDDEGGQFYTFALTAVIAFMVPYTYRTLFSRQKTAAHGWLDQLGHKTQVAKSLMRTSPYSTLFRAFVLIAGWAAVAYLTRCIATTSSTSMHAVYDPFQILGIAASATEKEIRRRYRKLSVQFHPDKLRNVANQTKEEIDAHYIELTKAYKSLTDETTRKNLELYGHPDGRQEMSLGIALPTWIVESQNNVWVLSAYGLILGIGLPLLVARWWYGTRSRTKDGVLNSTALGFFSKLKKEMGAADIFQLLGQTEELTAYASELQAADEAAYAALEQETLAVYKRLHGSDLVTDEPKEVRRALVLLAAYLHRISSSSSRVEQVKYAVGRYTDKLLTSLLAMSTAHKRLAQTSTIRDMIPCGVQAVPMQGGSLAEVLQLPHMTLPLAEALLEHEAVSSKGLQGLWKVPDAERRKVLVGDGKMSEAAYAECIKALGEWPRIELVDTYFTVIGEENVTTEALMQVVVKVRLLPLKRDGSLLRSGRRLDAKDKAKASHVRPGTDEFAKDPTSDVQSGKQPMGVAYAPYFAEERKPHWFIQMGDHKNDHLIIAPTKFTDLGTSELRTVRINVQAPPEPGVFTFMLEVKSDSYLGSDASQLLKLRVEEAPALTEADEDYISDPEEDSIAGQMALMRGERVKPSVVYAEDGEEEDDDEDEDDEDDDDEDDDSDDDSDSDSDSD</sequence>
<evidence type="ECO:0000256" key="10">
    <source>
        <dbReference type="SAM" id="Phobius"/>
    </source>
</evidence>
<dbReference type="PANTHER" id="PTHR24075:SF0">
    <property type="entry name" value="TRANSLOCATION PROTEIN SEC63 HOMOLOG"/>
    <property type="match status" value="1"/>
</dbReference>
<dbReference type="InterPro" id="IPR004179">
    <property type="entry name" value="Sec63-dom"/>
</dbReference>
<keyword evidence="6 10" id="KW-1133">Transmembrane helix</keyword>
<dbReference type="Gene3D" id="2.60.40.150">
    <property type="entry name" value="C2 domain"/>
    <property type="match status" value="1"/>
</dbReference>
<dbReference type="SUPFAM" id="SSF158702">
    <property type="entry name" value="Sec63 N-terminal domain-like"/>
    <property type="match status" value="1"/>
</dbReference>
<organism evidence="12 13">
    <name type="scientific">Malassezia japonica</name>
    <dbReference type="NCBI Taxonomy" id="223818"/>
    <lineage>
        <taxon>Eukaryota</taxon>
        <taxon>Fungi</taxon>
        <taxon>Dikarya</taxon>
        <taxon>Basidiomycota</taxon>
        <taxon>Ustilaginomycotina</taxon>
        <taxon>Malasseziomycetes</taxon>
        <taxon>Malasseziales</taxon>
        <taxon>Malasseziaceae</taxon>
        <taxon>Malassezia</taxon>
    </lineage>
</organism>
<dbReference type="GO" id="GO:0031207">
    <property type="term" value="C:Sec62/Sec63 complex"/>
    <property type="evidence" value="ECO:0007669"/>
    <property type="project" value="TreeGrafter"/>
</dbReference>
<evidence type="ECO:0000313" key="12">
    <source>
        <dbReference type="EMBL" id="WFD40318.1"/>
    </source>
</evidence>
<evidence type="ECO:0000313" key="13">
    <source>
        <dbReference type="Proteomes" id="UP001217754"/>
    </source>
</evidence>
<dbReference type="GO" id="GO:0006614">
    <property type="term" value="P:SRP-dependent cotranslational protein targeting to membrane"/>
    <property type="evidence" value="ECO:0007669"/>
    <property type="project" value="TreeGrafter"/>
</dbReference>
<dbReference type="GeneID" id="85226955"/>
<proteinExistence type="predicted"/>
<evidence type="ECO:0000259" key="11">
    <source>
        <dbReference type="PROSITE" id="PS50076"/>
    </source>
</evidence>
<feature type="transmembrane region" description="Helical" evidence="10">
    <location>
        <begin position="12"/>
        <end position="30"/>
    </location>
</feature>
<feature type="compositionally biased region" description="Acidic residues" evidence="9">
    <location>
        <begin position="644"/>
        <end position="678"/>
    </location>
</feature>
<keyword evidence="3 10" id="KW-0812">Transmembrane</keyword>
<dbReference type="SMART" id="SM00271">
    <property type="entry name" value="DnaJ"/>
    <property type="match status" value="1"/>
</dbReference>
<dbReference type="AlphaFoldDB" id="A0AAF0JBB2"/>
<dbReference type="PANTHER" id="PTHR24075">
    <property type="entry name" value="SEC63 DOMAIN-CONTAINING"/>
    <property type="match status" value="1"/>
</dbReference>
<evidence type="ECO:0000256" key="9">
    <source>
        <dbReference type="SAM" id="MobiDB-lite"/>
    </source>
</evidence>
<dbReference type="InterPro" id="IPR001623">
    <property type="entry name" value="DnaJ_domain"/>
</dbReference>
<dbReference type="FunFam" id="1.10.287.110:FF:000039">
    <property type="entry name" value="Protein translocation complex component (Npl1)"/>
    <property type="match status" value="1"/>
</dbReference>
<dbReference type="GO" id="GO:0003723">
    <property type="term" value="F:RNA binding"/>
    <property type="evidence" value="ECO:0007669"/>
    <property type="project" value="TreeGrafter"/>
</dbReference>
<dbReference type="GO" id="GO:0008320">
    <property type="term" value="F:protein transmembrane transporter activity"/>
    <property type="evidence" value="ECO:0007669"/>
    <property type="project" value="TreeGrafter"/>
</dbReference>
<dbReference type="EMBL" id="CP119963">
    <property type="protein sequence ID" value="WFD40318.1"/>
    <property type="molecule type" value="Genomic_DNA"/>
</dbReference>
<dbReference type="Gene3D" id="1.10.287.110">
    <property type="entry name" value="DnaJ domain"/>
    <property type="match status" value="1"/>
</dbReference>